<evidence type="ECO:0000256" key="1">
    <source>
        <dbReference type="ARBA" id="ARBA00023015"/>
    </source>
</evidence>
<dbReference type="InterPro" id="IPR046335">
    <property type="entry name" value="LacI/GalR-like_sensor"/>
</dbReference>
<dbReference type="Proteomes" id="UP001225316">
    <property type="component" value="Unassembled WGS sequence"/>
</dbReference>
<evidence type="ECO:0000313" key="6">
    <source>
        <dbReference type="Proteomes" id="UP001225316"/>
    </source>
</evidence>
<name>A0ABU1AYL3_9BACT</name>
<evidence type="ECO:0000259" key="4">
    <source>
        <dbReference type="PROSITE" id="PS01124"/>
    </source>
</evidence>
<dbReference type="Pfam" id="PF13377">
    <property type="entry name" value="Peripla_BP_3"/>
    <property type="match status" value="1"/>
</dbReference>
<dbReference type="InterPro" id="IPR018060">
    <property type="entry name" value="HTH_AraC"/>
</dbReference>
<keyword evidence="3" id="KW-0804">Transcription</keyword>
<gene>
    <name evidence="5" type="ORF">QEH52_17080</name>
</gene>
<evidence type="ECO:0000313" key="5">
    <source>
        <dbReference type="EMBL" id="MDQ8209243.1"/>
    </source>
</evidence>
<keyword evidence="2" id="KW-0238">DNA-binding</keyword>
<dbReference type="PANTHER" id="PTHR30146">
    <property type="entry name" value="LACI-RELATED TRANSCRIPTIONAL REPRESSOR"/>
    <property type="match status" value="1"/>
</dbReference>
<dbReference type="Gene3D" id="3.40.50.2300">
    <property type="match status" value="2"/>
</dbReference>
<dbReference type="InterPro" id="IPR009057">
    <property type="entry name" value="Homeodomain-like_sf"/>
</dbReference>
<accession>A0ABU1AYL3</accession>
<feature type="domain" description="HTH araC/xylS-type" evidence="4">
    <location>
        <begin position="309"/>
        <end position="407"/>
    </location>
</feature>
<dbReference type="InterPro" id="IPR028082">
    <property type="entry name" value="Peripla_BP_I"/>
</dbReference>
<evidence type="ECO:0000256" key="3">
    <source>
        <dbReference type="ARBA" id="ARBA00023163"/>
    </source>
</evidence>
<dbReference type="PANTHER" id="PTHR30146:SF24">
    <property type="entry name" value="XYLOSE OPERON REGULATORY PROTEIN"/>
    <property type="match status" value="1"/>
</dbReference>
<dbReference type="Gene3D" id="1.10.10.60">
    <property type="entry name" value="Homeodomain-like"/>
    <property type="match status" value="1"/>
</dbReference>
<dbReference type="SUPFAM" id="SSF46689">
    <property type="entry name" value="Homeodomain-like"/>
    <property type="match status" value="1"/>
</dbReference>
<proteinExistence type="predicted"/>
<evidence type="ECO:0000256" key="2">
    <source>
        <dbReference type="ARBA" id="ARBA00023125"/>
    </source>
</evidence>
<comment type="caution">
    <text evidence="5">The sequence shown here is derived from an EMBL/GenBank/DDBJ whole genome shotgun (WGS) entry which is preliminary data.</text>
</comment>
<reference evidence="5 6" key="1">
    <citation type="submission" date="2023-04" db="EMBL/GenBank/DDBJ databases">
        <title>A novel bacteria isolated from coastal sediment.</title>
        <authorList>
            <person name="Liu X.-J."/>
            <person name="Du Z.-J."/>
        </authorList>
    </citation>
    <scope>NUCLEOTIDE SEQUENCE [LARGE SCALE GENOMIC DNA]</scope>
    <source>
        <strain evidence="5 6">SDUM461003</strain>
    </source>
</reference>
<organism evidence="5 6">
    <name type="scientific">Thalassobacterium maritimum</name>
    <dbReference type="NCBI Taxonomy" id="3041265"/>
    <lineage>
        <taxon>Bacteria</taxon>
        <taxon>Pseudomonadati</taxon>
        <taxon>Verrucomicrobiota</taxon>
        <taxon>Opitutia</taxon>
        <taxon>Puniceicoccales</taxon>
        <taxon>Coraliomargaritaceae</taxon>
        <taxon>Thalassobacterium</taxon>
    </lineage>
</organism>
<dbReference type="SUPFAM" id="SSF53822">
    <property type="entry name" value="Periplasmic binding protein-like I"/>
    <property type="match status" value="1"/>
</dbReference>
<protein>
    <submittedName>
        <fullName evidence="5">Helix-turn-helix domain-containing protein</fullName>
    </submittedName>
</protein>
<dbReference type="SMART" id="SM00342">
    <property type="entry name" value="HTH_ARAC"/>
    <property type="match status" value="1"/>
</dbReference>
<dbReference type="Pfam" id="PF12833">
    <property type="entry name" value="HTH_18"/>
    <property type="match status" value="1"/>
</dbReference>
<keyword evidence="1" id="KW-0805">Transcription regulation</keyword>
<sequence length="414" mass="46308">MEDLQDLSVIAERKDEPSTSLEEVKNKLQKTISVPFLVKERPYLRTVLDGIRAYLEAHGDWKIVTPQYYAGNDHPLDYIPGIVGQISGVPRPQHLLGLLARQIPTVLIGYSPQPNGASTVVLDYDRIAILAVDHFMDQGVRAFAYIGSNNPLNRDHFELCQGVEQYVGTLSASFEQFDNTVPYTKASMKIHIGRIAQWLKCLPDQAGIICGDDDYANRVLLAAHLAGLRPGQDFMMIGCGNDTVFCESANPKLSSIEFDYYGMGWLAAQKLCALVLSKSEPNEALIIRSSVLRARRSSRRSGVPGGCVDQAMDLIWNRNESVVSVDLLASKLKVNRRTLDRQFNQQLQTSASVEIRKARTEKVKRLLSNERMLLATIAQDCGFYDQAHMSREFKRETGVTPLAYRNRRANTSLS</sequence>
<dbReference type="EMBL" id="JARXHW010000058">
    <property type="protein sequence ID" value="MDQ8209243.1"/>
    <property type="molecule type" value="Genomic_DNA"/>
</dbReference>
<dbReference type="PROSITE" id="PS01124">
    <property type="entry name" value="HTH_ARAC_FAMILY_2"/>
    <property type="match status" value="1"/>
</dbReference>
<dbReference type="RefSeq" id="WP_308952112.1">
    <property type="nucleotide sequence ID" value="NZ_JARXHW010000058.1"/>
</dbReference>
<keyword evidence="6" id="KW-1185">Reference proteome</keyword>